<dbReference type="GO" id="GO:0031510">
    <property type="term" value="C:SUMO activating enzyme complex"/>
    <property type="evidence" value="ECO:0007669"/>
    <property type="project" value="TreeGrafter"/>
</dbReference>
<reference evidence="2 3" key="1">
    <citation type="submission" date="2014-11" db="EMBL/GenBank/DDBJ databases">
        <authorList>
            <person name="Zhu J."/>
            <person name="Qi W."/>
            <person name="Song R."/>
        </authorList>
    </citation>
    <scope>NUCLEOTIDE SEQUENCE [LARGE SCALE GENOMIC DNA]</scope>
</reference>
<dbReference type="STRING" id="1169540.A0A0G4GLI4"/>
<dbReference type="Pfam" id="PF00899">
    <property type="entry name" value="ThiF"/>
    <property type="match status" value="1"/>
</dbReference>
<dbReference type="GO" id="GO:0016925">
    <property type="term" value="P:protein sumoylation"/>
    <property type="evidence" value="ECO:0007669"/>
    <property type="project" value="TreeGrafter"/>
</dbReference>
<dbReference type="PhylomeDB" id="A0A0G4GLI4"/>
<sequence>MALSEHETKIYDRQLRLWGVGGQQRIKESHLLVIGLTAVNLEACKNLILAGVKVTLWDNRAAQEEDLGYNYFLRQDDINQQKRLDVASQPRLQELNPLSTVALYRGAGCDDSPWCLFEDGPAVDWQKFLEPYTIVCVANELVALQALVPLDEACRQFDKGFFATLCCGKLAFFVFDLKTLFIEKVTTFDESEKPKKTDKTNTATANFPPIAHTIKCKLGSLKRRSSSLFPAYLLLARWQATHGTHNRERGEIGNASTRVAECDNFVAFAKETLREEGGKDVDDDLLRRVYRAFGIPLISVAAVVGGLVAQEVMKSILKERIPFVNVVAFDSDTTTAYYQCIPHSQSAVIEHTVTTDAAMRT</sequence>
<feature type="domain" description="THIF-type NAD/FAD binding fold" evidence="1">
    <location>
        <begin position="11"/>
        <end position="327"/>
    </location>
</feature>
<dbReference type="InParanoid" id="A0A0G4GLI4"/>
<dbReference type="SUPFAM" id="SSF69572">
    <property type="entry name" value="Activating enzymes of the ubiquitin-like proteins"/>
    <property type="match status" value="1"/>
</dbReference>
<dbReference type="InterPro" id="IPR035985">
    <property type="entry name" value="Ubiquitin-activating_enz"/>
</dbReference>
<dbReference type="InterPro" id="IPR045886">
    <property type="entry name" value="ThiF/MoeB/HesA"/>
</dbReference>
<dbReference type="PANTHER" id="PTHR10953:SF162">
    <property type="entry name" value="SUMO-ACTIVATING ENZYME SUBUNIT 1"/>
    <property type="match status" value="1"/>
</dbReference>
<dbReference type="EMBL" id="CDMY01000708">
    <property type="protein sequence ID" value="CEM30977.1"/>
    <property type="molecule type" value="Genomic_DNA"/>
</dbReference>
<evidence type="ECO:0000313" key="3">
    <source>
        <dbReference type="Proteomes" id="UP000041254"/>
    </source>
</evidence>
<proteinExistence type="predicted"/>
<dbReference type="InterPro" id="IPR000594">
    <property type="entry name" value="ThiF_NAD_FAD-bd"/>
</dbReference>
<name>A0A0G4GLI4_VITBC</name>
<dbReference type="OMA" id="EFFGQFD"/>
<dbReference type="PANTHER" id="PTHR10953">
    <property type="entry name" value="UBIQUITIN-ACTIVATING ENZYME E1"/>
    <property type="match status" value="1"/>
</dbReference>
<dbReference type="GO" id="GO:0019948">
    <property type="term" value="F:SUMO activating enzyme activity"/>
    <property type="evidence" value="ECO:0007669"/>
    <property type="project" value="TreeGrafter"/>
</dbReference>
<dbReference type="VEuPathDB" id="CryptoDB:Vbra_18246"/>
<dbReference type="Gene3D" id="3.40.50.720">
    <property type="entry name" value="NAD(P)-binding Rossmann-like Domain"/>
    <property type="match status" value="1"/>
</dbReference>
<keyword evidence="3" id="KW-1185">Reference proteome</keyword>
<dbReference type="FunCoup" id="A0A0G4GLI4">
    <property type="interactions" value="623"/>
</dbReference>
<dbReference type="Proteomes" id="UP000041254">
    <property type="component" value="Unassembled WGS sequence"/>
</dbReference>
<dbReference type="GO" id="GO:0005737">
    <property type="term" value="C:cytoplasm"/>
    <property type="evidence" value="ECO:0007669"/>
    <property type="project" value="TreeGrafter"/>
</dbReference>
<protein>
    <recommendedName>
        <fullName evidence="1">THIF-type NAD/FAD binding fold domain-containing protein</fullName>
    </recommendedName>
</protein>
<dbReference type="AlphaFoldDB" id="A0A0G4GLI4"/>
<gene>
    <name evidence="2" type="ORF">Vbra_18246</name>
</gene>
<organism evidence="2 3">
    <name type="scientific">Vitrella brassicaformis (strain CCMP3155)</name>
    <dbReference type="NCBI Taxonomy" id="1169540"/>
    <lineage>
        <taxon>Eukaryota</taxon>
        <taxon>Sar</taxon>
        <taxon>Alveolata</taxon>
        <taxon>Colpodellida</taxon>
        <taxon>Vitrellaceae</taxon>
        <taxon>Vitrella</taxon>
    </lineage>
</organism>
<evidence type="ECO:0000313" key="2">
    <source>
        <dbReference type="EMBL" id="CEM30977.1"/>
    </source>
</evidence>
<accession>A0A0G4GLI4</accession>
<evidence type="ECO:0000259" key="1">
    <source>
        <dbReference type="Pfam" id="PF00899"/>
    </source>
</evidence>
<dbReference type="OrthoDB" id="412647at2759"/>